<proteinExistence type="predicted"/>
<evidence type="ECO:0000313" key="3">
    <source>
        <dbReference type="Proteomes" id="UP001054945"/>
    </source>
</evidence>
<name>A0AAV4UFA1_CAEEX</name>
<dbReference type="Proteomes" id="UP001054945">
    <property type="component" value="Unassembled WGS sequence"/>
</dbReference>
<keyword evidence="1" id="KW-0472">Membrane</keyword>
<keyword evidence="1" id="KW-0812">Transmembrane</keyword>
<gene>
    <name evidence="2" type="ORF">CEXT_481861</name>
</gene>
<reference evidence="2 3" key="1">
    <citation type="submission" date="2021-06" db="EMBL/GenBank/DDBJ databases">
        <title>Caerostris extrusa draft genome.</title>
        <authorList>
            <person name="Kono N."/>
            <person name="Arakawa K."/>
        </authorList>
    </citation>
    <scope>NUCLEOTIDE SEQUENCE [LARGE SCALE GENOMIC DNA]</scope>
</reference>
<accession>A0AAV4UFA1</accession>
<feature type="transmembrane region" description="Helical" evidence="1">
    <location>
        <begin position="85"/>
        <end position="108"/>
    </location>
</feature>
<evidence type="ECO:0000256" key="1">
    <source>
        <dbReference type="SAM" id="Phobius"/>
    </source>
</evidence>
<dbReference type="EMBL" id="BPLR01012761">
    <property type="protein sequence ID" value="GIY56359.1"/>
    <property type="molecule type" value="Genomic_DNA"/>
</dbReference>
<dbReference type="AlphaFoldDB" id="A0AAV4UFA1"/>
<keyword evidence="1" id="KW-1133">Transmembrane helix</keyword>
<organism evidence="2 3">
    <name type="scientific">Caerostris extrusa</name>
    <name type="common">Bark spider</name>
    <name type="synonym">Caerostris bankana</name>
    <dbReference type="NCBI Taxonomy" id="172846"/>
    <lineage>
        <taxon>Eukaryota</taxon>
        <taxon>Metazoa</taxon>
        <taxon>Ecdysozoa</taxon>
        <taxon>Arthropoda</taxon>
        <taxon>Chelicerata</taxon>
        <taxon>Arachnida</taxon>
        <taxon>Araneae</taxon>
        <taxon>Araneomorphae</taxon>
        <taxon>Entelegynae</taxon>
        <taxon>Araneoidea</taxon>
        <taxon>Araneidae</taxon>
        <taxon>Caerostris</taxon>
    </lineage>
</organism>
<protein>
    <submittedName>
        <fullName evidence="2">Uncharacterized protein</fullName>
    </submittedName>
</protein>
<evidence type="ECO:0000313" key="2">
    <source>
        <dbReference type="EMBL" id="GIY56359.1"/>
    </source>
</evidence>
<comment type="caution">
    <text evidence="2">The sequence shown here is derived from an EMBL/GenBank/DDBJ whole genome shotgun (WGS) entry which is preliminary data.</text>
</comment>
<keyword evidence="3" id="KW-1185">Reference proteome</keyword>
<sequence length="124" mass="14342">MFHITCVYFQCYCVVNHIFEVLLFDNQEFSLVFHCKRSNYLGALDSVVDNAIKEKEILTLIENLESLQGEITPLDRQRLSKIAKIASYFAVLLSCLYPSLWVIGHIFFNESRCPFDARKADIKA</sequence>